<feature type="compositionally biased region" description="Basic and acidic residues" evidence="11">
    <location>
        <begin position="684"/>
        <end position="693"/>
    </location>
</feature>
<dbReference type="GO" id="GO:0015385">
    <property type="term" value="F:sodium:proton antiporter activity"/>
    <property type="evidence" value="ECO:0007669"/>
    <property type="project" value="InterPro"/>
</dbReference>
<feature type="region of interest" description="Disordered" evidence="11">
    <location>
        <begin position="66"/>
        <end position="96"/>
    </location>
</feature>
<feature type="compositionally biased region" description="Polar residues" evidence="11">
    <location>
        <begin position="831"/>
        <end position="848"/>
    </location>
</feature>
<feature type="transmembrane region" description="Helical" evidence="12">
    <location>
        <begin position="440"/>
        <end position="460"/>
    </location>
</feature>
<evidence type="ECO:0000313" key="15">
    <source>
        <dbReference type="EMBL" id="OAV88513.1"/>
    </source>
</evidence>
<feature type="compositionally biased region" description="Polar residues" evidence="11">
    <location>
        <begin position="1104"/>
        <end position="1123"/>
    </location>
</feature>
<feature type="compositionally biased region" description="Polar residues" evidence="11">
    <location>
        <begin position="792"/>
        <end position="804"/>
    </location>
</feature>
<protein>
    <submittedName>
        <fullName evidence="16">Na_H_Exchanger domain-containing protein</fullName>
    </submittedName>
</protein>
<feature type="chain" id="PRO_5008109679" evidence="13">
    <location>
        <begin position="23"/>
        <end position="1183"/>
    </location>
</feature>
<feature type="signal peptide" evidence="13">
    <location>
        <begin position="1"/>
        <end position="22"/>
    </location>
</feature>
<keyword evidence="9 12" id="KW-0472">Membrane</keyword>
<feature type="domain" description="Cation/H+ exchanger transmembrane" evidence="14">
    <location>
        <begin position="142"/>
        <end position="545"/>
    </location>
</feature>
<reference evidence="16 17" key="3">
    <citation type="journal article" date="2017" name="G3 (Bethesda)">
        <title>Comparative analysis highlights variable genome content of wheat rusts and divergence of the mating loci.</title>
        <authorList>
            <person name="Cuomo C.A."/>
            <person name="Bakkeren G."/>
            <person name="Khalil H.B."/>
            <person name="Panwar V."/>
            <person name="Joly D."/>
            <person name="Linning R."/>
            <person name="Sakthikumar S."/>
            <person name="Song X."/>
            <person name="Adiconis X."/>
            <person name="Fan L."/>
            <person name="Goldberg J.M."/>
            <person name="Levin J.Z."/>
            <person name="Young S."/>
            <person name="Zeng Q."/>
            <person name="Anikster Y."/>
            <person name="Bruce M."/>
            <person name="Wang M."/>
            <person name="Yin C."/>
            <person name="McCallum B."/>
            <person name="Szabo L.J."/>
            <person name="Hulbert S."/>
            <person name="Chen X."/>
            <person name="Fellers J.P."/>
        </authorList>
    </citation>
    <scope>NUCLEOTIDE SEQUENCE</scope>
    <source>
        <strain evidence="17">Isolate 1-1 / race 1 (BBBD)</strain>
        <strain evidence="16">isolate 1-1 / race 1 (BBBD)</strain>
    </source>
</reference>
<comment type="similarity">
    <text evidence="2">Belongs to the fungal Na(+)/H(+) exchanger family.</text>
</comment>
<dbReference type="GO" id="GO:0005886">
    <property type="term" value="C:plasma membrane"/>
    <property type="evidence" value="ECO:0007669"/>
    <property type="project" value="InterPro"/>
</dbReference>
<feature type="transmembrane region" description="Helical" evidence="12">
    <location>
        <begin position="525"/>
        <end position="548"/>
    </location>
</feature>
<keyword evidence="13" id="KW-0732">Signal</keyword>
<keyword evidence="6 12" id="KW-1133">Transmembrane helix</keyword>
<feature type="compositionally biased region" description="Polar residues" evidence="11">
    <location>
        <begin position="85"/>
        <end position="96"/>
    </location>
</feature>
<reference evidence="15" key="2">
    <citation type="submission" date="2016-05" db="EMBL/GenBank/DDBJ databases">
        <title>Comparative analysis highlights variable genome content of wheat rusts and divergence of the mating loci.</title>
        <authorList>
            <person name="Cuomo C.A."/>
            <person name="Bakkeren G."/>
            <person name="Szabo L."/>
            <person name="Khalil H."/>
            <person name="Joly D."/>
            <person name="Goldberg J."/>
            <person name="Young S."/>
            <person name="Zeng Q."/>
            <person name="Fellers J."/>
        </authorList>
    </citation>
    <scope>NUCLEOTIDE SEQUENCE [LARGE SCALE GENOMIC DNA]</scope>
    <source>
        <strain evidence="15">1-1 BBBD Race 1</strain>
    </source>
</reference>
<feature type="transmembrane region" description="Helical" evidence="12">
    <location>
        <begin position="219"/>
        <end position="241"/>
    </location>
</feature>
<gene>
    <name evidence="15" type="ORF">PTTG_02561</name>
</gene>
<feature type="transmembrane region" description="Helical" evidence="12">
    <location>
        <begin position="152"/>
        <end position="171"/>
    </location>
</feature>
<dbReference type="InterPro" id="IPR006153">
    <property type="entry name" value="Cation/H_exchanger_TM"/>
</dbReference>
<dbReference type="OrthoDB" id="2190219at2759"/>
<evidence type="ECO:0000256" key="1">
    <source>
        <dbReference type="ARBA" id="ARBA00004141"/>
    </source>
</evidence>
<evidence type="ECO:0000313" key="17">
    <source>
        <dbReference type="Proteomes" id="UP000005240"/>
    </source>
</evidence>
<feature type="transmembrane region" description="Helical" evidence="12">
    <location>
        <begin position="481"/>
        <end position="505"/>
    </location>
</feature>
<feature type="compositionally biased region" description="Polar residues" evidence="11">
    <location>
        <begin position="929"/>
        <end position="939"/>
    </location>
</feature>
<evidence type="ECO:0000256" key="11">
    <source>
        <dbReference type="SAM" id="MobiDB-lite"/>
    </source>
</evidence>
<dbReference type="EMBL" id="ADAS02000171">
    <property type="protein sequence ID" value="OAV88513.1"/>
    <property type="molecule type" value="Genomic_DNA"/>
</dbReference>
<dbReference type="InterPro" id="IPR004712">
    <property type="entry name" value="Na+/H+_antiporter_fungi"/>
</dbReference>
<feature type="compositionally biased region" description="Basic and acidic residues" evidence="11">
    <location>
        <begin position="1027"/>
        <end position="1038"/>
    </location>
</feature>
<keyword evidence="17" id="KW-1185">Reference proteome</keyword>
<evidence type="ECO:0000256" key="9">
    <source>
        <dbReference type="ARBA" id="ARBA00023136"/>
    </source>
</evidence>
<feature type="region of interest" description="Disordered" evidence="11">
    <location>
        <begin position="728"/>
        <end position="1183"/>
    </location>
</feature>
<evidence type="ECO:0000256" key="5">
    <source>
        <dbReference type="ARBA" id="ARBA00022692"/>
    </source>
</evidence>
<feature type="transmembrane region" description="Helical" evidence="12">
    <location>
        <begin position="415"/>
        <end position="434"/>
    </location>
</feature>
<evidence type="ECO:0000256" key="7">
    <source>
        <dbReference type="ARBA" id="ARBA00023053"/>
    </source>
</evidence>
<evidence type="ECO:0000256" key="12">
    <source>
        <dbReference type="SAM" id="Phobius"/>
    </source>
</evidence>
<evidence type="ECO:0000256" key="2">
    <source>
        <dbReference type="ARBA" id="ARBA00005248"/>
    </source>
</evidence>
<feature type="region of interest" description="Disordered" evidence="11">
    <location>
        <begin position="637"/>
        <end position="693"/>
    </location>
</feature>
<sequence>MTPSRWSSLTFTCLCLILPSLSSPTANTTTTTTTAAQARPWILPPTNHQLPVGWFTNDRLLNKLLSPHPPHHSRPSHHQHRKRQTSQSPNTVDSEFRNNSLSSGAGSIEHSHEELFRVVPEVRNIYLALALIPAFIVIFGSFSAFVKERLYIGESIISVVFGIILGPYVSGVFDPRSWDSGQNFDELTLELTRLVVALSVFAVGVELPKAYILRHWRSLAVLLGPAMLFGWIVSGALIYALVPALTFLQALVIAAAVTPTDPVLAASVVGKGKYAQKHVPAHLRHLLQAESGCNDGAAFPFLYLAMFLLMRQETGVGSVIGQWLLLVVLYQILLGILIGVAIGILARKTLKFCKRRSMIDKESMVAMYVALALLTTGITALAGSDDLLAAFACGAAFAWDDWFTESIEASNFSSILDLLINCTTFIYIGATIPFSSWNDASLTLVPWRLVVLGFSIILLRRLPILVIMQKIVPDLKTNREAVFSGHFGPIGVGALFISTLATAKLPTPQNPPQTSLDILALTTQSIIYLLILFSVLIHGLSIPFFTLGKNVHSRVHTMTRTWTQASGNEPSWLSRVKRVERPADSNPDVPRFDEKDITDSAGLSPPDPTTSLQPGQRQISDDQITRVGDQNVAAEMVERPSLQQEEPQEMRPPLTGSMTDPGSQYQRTPSTRVAMLRLGSRTKRTPEEQAARQREKMIRDAWCRPERIDVLKKGEERVYKSGRRLVVERGDGDEVEVHELPRESSKKSLRELANLQAVPKPHSAGPGPSNRQAQAGLARRFDLAKLIGPRTASKSKLSQVSQAQDAGDGMPLPGQGPRSKTLFEQEPNDEASGSSNAPRPQNGSSDHSGQSKEVWDEGSKLVIENKDGTDVHVESQSPHELRSPRSLPAMAIVSEQSSFAPSQALSNDSVPIPPADGNVSDKNHEINQDVVSENISPGSKQDCDDEWEEDDGTPELAEGRLSSNFYEGPADRNRSTASHRLHSARHPRRSRRKGTAWGPSSPSVPARKSVDSIRRPAGGSRTVEFADVERQSVRTDRSRTRRSSRSPSPSRSIRFAEYPDRPSKKSSRFHHRSTSTKAYHKNSAGKNKLRLKNFVAPAVDSWRRSSLSSANPTPTNVESSQRSGYFHDSIPTPNNGESSRRSSYFHAGGTEEPSPRPASRASGPAIQNDQNTHDVSAKNDEQK</sequence>
<feature type="compositionally biased region" description="Basic and acidic residues" evidence="11">
    <location>
        <begin position="1171"/>
        <end position="1183"/>
    </location>
</feature>
<feature type="transmembrane region" description="Helical" evidence="12">
    <location>
        <begin position="125"/>
        <end position="145"/>
    </location>
</feature>
<feature type="compositionally biased region" description="Basic and acidic residues" evidence="11">
    <location>
        <begin position="849"/>
        <end position="883"/>
    </location>
</feature>
<evidence type="ECO:0000256" key="4">
    <source>
        <dbReference type="ARBA" id="ARBA00022449"/>
    </source>
</evidence>
<feature type="compositionally biased region" description="Acidic residues" evidence="11">
    <location>
        <begin position="943"/>
        <end position="953"/>
    </location>
</feature>
<keyword evidence="8" id="KW-0406">Ion transport</keyword>
<keyword evidence="3" id="KW-0813">Transport</keyword>
<dbReference type="VEuPathDB" id="FungiDB:PTTG_02561"/>
<keyword evidence="4" id="KW-0050">Antiport</keyword>
<dbReference type="EnsemblFungi" id="PTTG_02561-t43_1">
    <property type="protein sequence ID" value="PTTG_02561-t43_1-p1"/>
    <property type="gene ID" value="PTTG_02561"/>
</dbReference>
<evidence type="ECO:0000256" key="10">
    <source>
        <dbReference type="ARBA" id="ARBA00023201"/>
    </source>
</evidence>
<feature type="compositionally biased region" description="Polar residues" evidence="11">
    <location>
        <begin position="609"/>
        <end position="618"/>
    </location>
</feature>
<evidence type="ECO:0000256" key="6">
    <source>
        <dbReference type="ARBA" id="ARBA00022989"/>
    </source>
</evidence>
<dbReference type="Pfam" id="PF00999">
    <property type="entry name" value="Na_H_Exchanger"/>
    <property type="match status" value="1"/>
</dbReference>
<keyword evidence="10" id="KW-0739">Sodium transport</keyword>
<evidence type="ECO:0000256" key="3">
    <source>
        <dbReference type="ARBA" id="ARBA00022448"/>
    </source>
</evidence>
<name>A0A180G9D4_PUCT1</name>
<dbReference type="FunFam" id="1.20.1530.20:FF:000015">
    <property type="entry name" value="Na(+)/H(+) antiporter 2"/>
    <property type="match status" value="1"/>
</dbReference>
<dbReference type="PANTHER" id="PTHR31382:SF4">
    <property type="entry name" value="NA(+)_H(+) ANTIPORTER"/>
    <property type="match status" value="1"/>
</dbReference>
<comment type="subcellular location">
    <subcellularLocation>
        <location evidence="1">Membrane</location>
        <topology evidence="1">Multi-pass membrane protein</topology>
    </subcellularLocation>
</comment>
<feature type="compositionally biased region" description="Polar residues" evidence="11">
    <location>
        <begin position="894"/>
        <end position="909"/>
    </location>
</feature>
<evidence type="ECO:0000259" key="14">
    <source>
        <dbReference type="Pfam" id="PF00999"/>
    </source>
</evidence>
<reference evidence="16" key="4">
    <citation type="submission" date="2025-05" db="UniProtKB">
        <authorList>
            <consortium name="EnsemblFungi"/>
        </authorList>
    </citation>
    <scope>IDENTIFICATION</scope>
    <source>
        <strain evidence="16">isolate 1-1 / race 1 (BBBD)</strain>
    </source>
</reference>
<feature type="region of interest" description="Disordered" evidence="11">
    <location>
        <begin position="573"/>
        <end position="622"/>
    </location>
</feature>
<dbReference type="PANTHER" id="PTHR31382">
    <property type="entry name" value="NA(+)/H(+) ANTIPORTER"/>
    <property type="match status" value="1"/>
</dbReference>
<feature type="compositionally biased region" description="Basic residues" evidence="11">
    <location>
        <begin position="69"/>
        <end position="84"/>
    </location>
</feature>
<feature type="transmembrane region" description="Helical" evidence="12">
    <location>
        <begin position="365"/>
        <end position="381"/>
    </location>
</feature>
<feature type="transmembrane region" description="Helical" evidence="12">
    <location>
        <begin position="191"/>
        <end position="207"/>
    </location>
</feature>
<reference evidence="15" key="1">
    <citation type="submission" date="2009-11" db="EMBL/GenBank/DDBJ databases">
        <authorList>
            <consortium name="The Broad Institute Genome Sequencing Platform"/>
            <person name="Ward D."/>
            <person name="Feldgarden M."/>
            <person name="Earl A."/>
            <person name="Young S.K."/>
            <person name="Zeng Q."/>
            <person name="Koehrsen M."/>
            <person name="Alvarado L."/>
            <person name="Berlin A."/>
            <person name="Bochicchio J."/>
            <person name="Borenstein D."/>
            <person name="Chapman S.B."/>
            <person name="Chen Z."/>
            <person name="Engels R."/>
            <person name="Freedman E."/>
            <person name="Gellesch M."/>
            <person name="Goldberg J."/>
            <person name="Griggs A."/>
            <person name="Gujja S."/>
            <person name="Heilman E."/>
            <person name="Heiman D."/>
            <person name="Hepburn T."/>
            <person name="Howarth C."/>
            <person name="Jen D."/>
            <person name="Larson L."/>
            <person name="Lewis B."/>
            <person name="Mehta T."/>
            <person name="Park D."/>
            <person name="Pearson M."/>
            <person name="Roberts A."/>
            <person name="Saif S."/>
            <person name="Shea T."/>
            <person name="Shenoy N."/>
            <person name="Sisk P."/>
            <person name="Stolte C."/>
            <person name="Sykes S."/>
            <person name="Thomson T."/>
            <person name="Walk T."/>
            <person name="White J."/>
            <person name="Yandava C."/>
            <person name="Izard J."/>
            <person name="Baranova O.V."/>
            <person name="Blanton J.M."/>
            <person name="Tanner A.C."/>
            <person name="Dewhirst F.E."/>
            <person name="Haas B."/>
            <person name="Nusbaum C."/>
            <person name="Birren B."/>
        </authorList>
    </citation>
    <scope>NUCLEOTIDE SEQUENCE [LARGE SCALE GENOMIC DNA]</scope>
    <source>
        <strain evidence="15">1-1 BBBD Race 1</strain>
    </source>
</reference>
<feature type="transmembrane region" description="Helical" evidence="12">
    <location>
        <begin position="247"/>
        <end position="270"/>
    </location>
</feature>
<evidence type="ECO:0000313" key="16">
    <source>
        <dbReference type="EnsemblFungi" id="PTTG_02561-t43_1-p1"/>
    </source>
</evidence>
<feature type="compositionally biased region" description="Polar residues" evidence="11">
    <location>
        <begin position="656"/>
        <end position="671"/>
    </location>
</feature>
<dbReference type="Proteomes" id="UP000005240">
    <property type="component" value="Unassembled WGS sequence"/>
</dbReference>
<dbReference type="STRING" id="630390.A0A180G9D4"/>
<feature type="compositionally biased region" description="Basic residues" evidence="11">
    <location>
        <begin position="977"/>
        <end position="994"/>
    </location>
</feature>
<feature type="transmembrane region" description="Helical" evidence="12">
    <location>
        <begin position="291"/>
        <end position="310"/>
    </location>
</feature>
<dbReference type="GO" id="GO:0036376">
    <property type="term" value="P:sodium ion export across plasma membrane"/>
    <property type="evidence" value="ECO:0007669"/>
    <property type="project" value="InterPro"/>
</dbReference>
<feature type="compositionally biased region" description="Basic and acidic residues" evidence="11">
    <location>
        <begin position="728"/>
        <end position="750"/>
    </location>
</feature>
<feature type="transmembrane region" description="Helical" evidence="12">
    <location>
        <begin position="322"/>
        <end position="345"/>
    </location>
</feature>
<feature type="compositionally biased region" description="Basic residues" evidence="11">
    <location>
        <begin position="1064"/>
        <end position="1080"/>
    </location>
</feature>
<organism evidence="15">
    <name type="scientific">Puccinia triticina (isolate 1-1 / race 1 (BBBD))</name>
    <name type="common">Brown leaf rust fungus</name>
    <dbReference type="NCBI Taxonomy" id="630390"/>
    <lineage>
        <taxon>Eukaryota</taxon>
        <taxon>Fungi</taxon>
        <taxon>Dikarya</taxon>
        <taxon>Basidiomycota</taxon>
        <taxon>Pucciniomycotina</taxon>
        <taxon>Pucciniomycetes</taxon>
        <taxon>Pucciniales</taxon>
        <taxon>Pucciniaceae</taxon>
        <taxon>Puccinia</taxon>
    </lineage>
</organism>
<accession>A0A180G9D4</accession>
<dbReference type="GO" id="GO:0120029">
    <property type="term" value="P:proton export across plasma membrane"/>
    <property type="evidence" value="ECO:0007669"/>
    <property type="project" value="InterPro"/>
</dbReference>
<keyword evidence="7" id="KW-0915">Sodium</keyword>
<dbReference type="GO" id="GO:0042391">
    <property type="term" value="P:regulation of membrane potential"/>
    <property type="evidence" value="ECO:0007669"/>
    <property type="project" value="InterPro"/>
</dbReference>
<dbReference type="AlphaFoldDB" id="A0A180G9D4"/>
<evidence type="ECO:0000256" key="13">
    <source>
        <dbReference type="SAM" id="SignalP"/>
    </source>
</evidence>
<proteinExistence type="inferred from homology"/>
<dbReference type="GO" id="GO:0030007">
    <property type="term" value="P:intracellular potassium ion homeostasis"/>
    <property type="evidence" value="ECO:0007669"/>
    <property type="project" value="TreeGrafter"/>
</dbReference>
<evidence type="ECO:0000256" key="8">
    <source>
        <dbReference type="ARBA" id="ARBA00023065"/>
    </source>
</evidence>
<keyword evidence="5 12" id="KW-0812">Transmembrane</keyword>